<protein>
    <submittedName>
        <fullName evidence="2">Uncharacterized protein</fullName>
    </submittedName>
</protein>
<sequence length="56" mass="5975">MKPHSLAPGPGPQQVSAKARETSQPGIQVPVPTYQRREQQGDTKTNSEGKGGRVCC</sequence>
<dbReference type="AlphaFoldDB" id="A0A0C3QSH3"/>
<evidence type="ECO:0000256" key="1">
    <source>
        <dbReference type="SAM" id="MobiDB-lite"/>
    </source>
</evidence>
<evidence type="ECO:0000313" key="2">
    <source>
        <dbReference type="EMBL" id="KIO31901.1"/>
    </source>
</evidence>
<feature type="compositionally biased region" description="Basic and acidic residues" evidence="1">
    <location>
        <begin position="35"/>
        <end position="56"/>
    </location>
</feature>
<reference evidence="2 3" key="1">
    <citation type="submission" date="2014-04" db="EMBL/GenBank/DDBJ databases">
        <authorList>
            <consortium name="DOE Joint Genome Institute"/>
            <person name="Kuo A."/>
            <person name="Girlanda M."/>
            <person name="Perotto S."/>
            <person name="Kohler A."/>
            <person name="Nagy L.G."/>
            <person name="Floudas D."/>
            <person name="Copeland A."/>
            <person name="Barry K.W."/>
            <person name="Cichocki N."/>
            <person name="Veneault-Fourrey C."/>
            <person name="LaButti K."/>
            <person name="Lindquist E.A."/>
            <person name="Lipzen A."/>
            <person name="Lundell T."/>
            <person name="Morin E."/>
            <person name="Murat C."/>
            <person name="Sun H."/>
            <person name="Tunlid A."/>
            <person name="Henrissat B."/>
            <person name="Grigoriev I.V."/>
            <person name="Hibbett D.S."/>
            <person name="Martin F."/>
            <person name="Nordberg H.P."/>
            <person name="Cantor M.N."/>
            <person name="Hua S.X."/>
        </authorList>
    </citation>
    <scope>NUCLEOTIDE SEQUENCE [LARGE SCALE GENOMIC DNA]</scope>
    <source>
        <strain evidence="2 3">MUT 4182</strain>
    </source>
</reference>
<dbReference type="HOGENOM" id="CLU_3015923_0_0_1"/>
<dbReference type="Proteomes" id="UP000054248">
    <property type="component" value="Unassembled WGS sequence"/>
</dbReference>
<organism evidence="2 3">
    <name type="scientific">Tulasnella calospora MUT 4182</name>
    <dbReference type="NCBI Taxonomy" id="1051891"/>
    <lineage>
        <taxon>Eukaryota</taxon>
        <taxon>Fungi</taxon>
        <taxon>Dikarya</taxon>
        <taxon>Basidiomycota</taxon>
        <taxon>Agaricomycotina</taxon>
        <taxon>Agaricomycetes</taxon>
        <taxon>Cantharellales</taxon>
        <taxon>Tulasnellaceae</taxon>
        <taxon>Tulasnella</taxon>
    </lineage>
</organism>
<name>A0A0C3QSH3_9AGAM</name>
<keyword evidence="3" id="KW-1185">Reference proteome</keyword>
<reference evidence="3" key="2">
    <citation type="submission" date="2015-01" db="EMBL/GenBank/DDBJ databases">
        <title>Evolutionary Origins and Diversification of the Mycorrhizal Mutualists.</title>
        <authorList>
            <consortium name="DOE Joint Genome Institute"/>
            <consortium name="Mycorrhizal Genomics Consortium"/>
            <person name="Kohler A."/>
            <person name="Kuo A."/>
            <person name="Nagy L.G."/>
            <person name="Floudas D."/>
            <person name="Copeland A."/>
            <person name="Barry K.W."/>
            <person name="Cichocki N."/>
            <person name="Veneault-Fourrey C."/>
            <person name="LaButti K."/>
            <person name="Lindquist E.A."/>
            <person name="Lipzen A."/>
            <person name="Lundell T."/>
            <person name="Morin E."/>
            <person name="Murat C."/>
            <person name="Riley R."/>
            <person name="Ohm R."/>
            <person name="Sun H."/>
            <person name="Tunlid A."/>
            <person name="Henrissat B."/>
            <person name="Grigoriev I.V."/>
            <person name="Hibbett D.S."/>
            <person name="Martin F."/>
        </authorList>
    </citation>
    <scope>NUCLEOTIDE SEQUENCE [LARGE SCALE GENOMIC DNA]</scope>
    <source>
        <strain evidence="3">MUT 4182</strain>
    </source>
</reference>
<proteinExistence type="predicted"/>
<feature type="region of interest" description="Disordered" evidence="1">
    <location>
        <begin position="1"/>
        <end position="56"/>
    </location>
</feature>
<accession>A0A0C3QSH3</accession>
<evidence type="ECO:0000313" key="3">
    <source>
        <dbReference type="Proteomes" id="UP000054248"/>
    </source>
</evidence>
<dbReference type="EMBL" id="KN822959">
    <property type="protein sequence ID" value="KIO31901.1"/>
    <property type="molecule type" value="Genomic_DNA"/>
</dbReference>
<gene>
    <name evidence="2" type="ORF">M407DRAFT_241639</name>
</gene>